<accession>A0ABN9S6X0</accession>
<feature type="compositionally biased region" description="Low complexity" evidence="1">
    <location>
        <begin position="48"/>
        <end position="58"/>
    </location>
</feature>
<name>A0ABN9S6X0_9DINO</name>
<feature type="region of interest" description="Disordered" evidence="1">
    <location>
        <begin position="1"/>
        <end position="58"/>
    </location>
</feature>
<dbReference type="EMBL" id="CAUYUJ010009779">
    <property type="protein sequence ID" value="CAK0827609.1"/>
    <property type="molecule type" value="Genomic_DNA"/>
</dbReference>
<organism evidence="2 3">
    <name type="scientific">Prorocentrum cordatum</name>
    <dbReference type="NCBI Taxonomy" id="2364126"/>
    <lineage>
        <taxon>Eukaryota</taxon>
        <taxon>Sar</taxon>
        <taxon>Alveolata</taxon>
        <taxon>Dinophyceae</taxon>
        <taxon>Prorocentrales</taxon>
        <taxon>Prorocentraceae</taxon>
        <taxon>Prorocentrum</taxon>
    </lineage>
</organism>
<proteinExistence type="predicted"/>
<evidence type="ECO:0000313" key="3">
    <source>
        <dbReference type="Proteomes" id="UP001189429"/>
    </source>
</evidence>
<dbReference type="Proteomes" id="UP001189429">
    <property type="component" value="Unassembled WGS sequence"/>
</dbReference>
<evidence type="ECO:0000313" key="2">
    <source>
        <dbReference type="EMBL" id="CAK0827609.1"/>
    </source>
</evidence>
<protein>
    <submittedName>
        <fullName evidence="2">Uncharacterized protein</fullName>
    </submittedName>
</protein>
<feature type="compositionally biased region" description="Low complexity" evidence="1">
    <location>
        <begin position="1"/>
        <end position="13"/>
    </location>
</feature>
<evidence type="ECO:0000256" key="1">
    <source>
        <dbReference type="SAM" id="MobiDB-lite"/>
    </source>
</evidence>
<gene>
    <name evidence="2" type="ORF">PCOR1329_LOCUS27109</name>
</gene>
<sequence>MPAGAARAASARGSRAKRRRGDGAAGAEATQEPPEPARASRKQAPSPEVAALADGAEGAAAAGEGRAGLLRELVRGFAGAEGRDYAEVLGVIAGAAAACQEAAPAGGPPGESRDPVRALEEALRKSPRCRRARVRVRRIRSAEELGAL</sequence>
<reference evidence="2" key="1">
    <citation type="submission" date="2023-10" db="EMBL/GenBank/DDBJ databases">
        <authorList>
            <person name="Chen Y."/>
            <person name="Shah S."/>
            <person name="Dougan E. K."/>
            <person name="Thang M."/>
            <person name="Chan C."/>
        </authorList>
    </citation>
    <scope>NUCLEOTIDE SEQUENCE [LARGE SCALE GENOMIC DNA]</scope>
</reference>
<comment type="caution">
    <text evidence="2">The sequence shown here is derived from an EMBL/GenBank/DDBJ whole genome shotgun (WGS) entry which is preliminary data.</text>
</comment>
<keyword evidence="3" id="KW-1185">Reference proteome</keyword>